<keyword evidence="15" id="KW-1185">Reference proteome</keyword>
<dbReference type="Pfam" id="PF04906">
    <property type="entry name" value="Tweety"/>
    <property type="match status" value="1"/>
</dbReference>
<evidence type="ECO:0000256" key="5">
    <source>
        <dbReference type="ARBA" id="ARBA00022692"/>
    </source>
</evidence>
<feature type="transmembrane region" description="Helical" evidence="13">
    <location>
        <begin position="47"/>
        <end position="72"/>
    </location>
</feature>
<dbReference type="EMBL" id="JALJOS010000062">
    <property type="protein sequence ID" value="KAK9818465.1"/>
    <property type="molecule type" value="Genomic_DNA"/>
</dbReference>
<name>A0AAW1QBD3_9CHLO</name>
<keyword evidence="3" id="KW-0813">Transport</keyword>
<evidence type="ECO:0000313" key="14">
    <source>
        <dbReference type="EMBL" id="KAK9818465.1"/>
    </source>
</evidence>
<sequence>MSNITIPVPYVPDCAYTSASSWNINDAQSFDLRKWNPYYKSIVPSTLAGIIVGGIFLLFLLAFIFWLCSLCCRRHTWQTKRGKYLSAPDKASWVSIAVTAIISLLTVVTVAMSIWGLVTSLKNTDAVITNFWGIVDTGLYKVQNISTIGNNTLNNVNTLQQELTLGSNTVSGIAAAIPNIQQASIRSTLLPYQQRLNSTASTLRRVTRSGRTALSSLQREGVRTLRNLKNSYEAESLRWQTKWRYVIFIIIFVVLIVLALLAGSLGVGFVAPRVTSFFVILLWIFTIITMVVGAGILHGVYEVANDACLYTEDFILKVANEKSHNPNVNLAIRYYLDAAQIPYDDVAQTLFNLNLTEATSTIQSMDARLFLGILNEPIVVSLINNYAPISAAQKAQITGIPNLVSNISSQIDSFKYSISANNFQDVYTSAKGYICCRLGGIVHDLWVAWTVCSTIGIILALVITCRIIAAAVPYSRNEMYSAKLLSTGKIGK</sequence>
<keyword evidence="4" id="KW-1003">Cell membrane</keyword>
<dbReference type="AlphaFoldDB" id="A0AAW1QBD3"/>
<comment type="subcellular location">
    <subcellularLocation>
        <location evidence="1">Cell membrane</location>
        <topology evidence="1">Multi-pass membrane protein</topology>
    </subcellularLocation>
</comment>
<evidence type="ECO:0000256" key="7">
    <source>
        <dbReference type="ARBA" id="ARBA00023065"/>
    </source>
</evidence>
<evidence type="ECO:0000256" key="10">
    <source>
        <dbReference type="ARBA" id="ARBA00023180"/>
    </source>
</evidence>
<evidence type="ECO:0000256" key="8">
    <source>
        <dbReference type="ARBA" id="ARBA00023136"/>
    </source>
</evidence>
<keyword evidence="12" id="KW-0407">Ion channel</keyword>
<keyword evidence="8 13" id="KW-0472">Membrane</keyword>
<evidence type="ECO:0000256" key="13">
    <source>
        <dbReference type="SAM" id="Phobius"/>
    </source>
</evidence>
<keyword evidence="5 13" id="KW-0812">Transmembrane</keyword>
<feature type="transmembrane region" description="Helical" evidence="13">
    <location>
        <begin position="446"/>
        <end position="469"/>
    </location>
</feature>
<evidence type="ECO:0000256" key="6">
    <source>
        <dbReference type="ARBA" id="ARBA00022989"/>
    </source>
</evidence>
<evidence type="ECO:0000256" key="12">
    <source>
        <dbReference type="ARBA" id="ARBA00023303"/>
    </source>
</evidence>
<feature type="transmembrane region" description="Helical" evidence="13">
    <location>
        <begin position="93"/>
        <end position="115"/>
    </location>
</feature>
<dbReference type="PANTHER" id="PTHR31414">
    <property type="entry name" value="TRANSMEMBRANE PROTEIN DDB_G0292058"/>
    <property type="match status" value="1"/>
</dbReference>
<feature type="transmembrane region" description="Helical" evidence="13">
    <location>
        <begin position="245"/>
        <end position="270"/>
    </location>
</feature>
<keyword evidence="9" id="KW-0869">Chloride channel</keyword>
<dbReference type="GO" id="GO:0005254">
    <property type="term" value="F:chloride channel activity"/>
    <property type="evidence" value="ECO:0007669"/>
    <property type="project" value="UniProtKB-KW"/>
</dbReference>
<evidence type="ECO:0000256" key="1">
    <source>
        <dbReference type="ARBA" id="ARBA00004651"/>
    </source>
</evidence>
<evidence type="ECO:0000313" key="15">
    <source>
        <dbReference type="Proteomes" id="UP001438707"/>
    </source>
</evidence>
<evidence type="ECO:0000256" key="11">
    <source>
        <dbReference type="ARBA" id="ARBA00023214"/>
    </source>
</evidence>
<comment type="caution">
    <text evidence="14">The sequence shown here is derived from an EMBL/GenBank/DDBJ whole genome shotgun (WGS) entry which is preliminary data.</text>
</comment>
<evidence type="ECO:0000256" key="9">
    <source>
        <dbReference type="ARBA" id="ARBA00023173"/>
    </source>
</evidence>
<organism evidence="14 15">
    <name type="scientific">Apatococcus lobatus</name>
    <dbReference type="NCBI Taxonomy" id="904363"/>
    <lineage>
        <taxon>Eukaryota</taxon>
        <taxon>Viridiplantae</taxon>
        <taxon>Chlorophyta</taxon>
        <taxon>core chlorophytes</taxon>
        <taxon>Trebouxiophyceae</taxon>
        <taxon>Chlorellales</taxon>
        <taxon>Chlorellaceae</taxon>
        <taxon>Apatococcus</taxon>
    </lineage>
</organism>
<keyword evidence="7" id="KW-0406">Ion transport</keyword>
<comment type="similarity">
    <text evidence="2">Belongs to the tweety family.</text>
</comment>
<dbReference type="InterPro" id="IPR006990">
    <property type="entry name" value="Tweety"/>
</dbReference>
<proteinExistence type="inferred from homology"/>
<evidence type="ECO:0008006" key="16">
    <source>
        <dbReference type="Google" id="ProtNLM"/>
    </source>
</evidence>
<accession>A0AAW1QBD3</accession>
<dbReference type="PANTHER" id="PTHR31414:SF18">
    <property type="entry name" value="TRANSMEMBRANE PROTEIN-RELATED"/>
    <property type="match status" value="1"/>
</dbReference>
<keyword evidence="10" id="KW-0325">Glycoprotein</keyword>
<dbReference type="GO" id="GO:0005886">
    <property type="term" value="C:plasma membrane"/>
    <property type="evidence" value="ECO:0007669"/>
    <property type="project" value="UniProtKB-SubCell"/>
</dbReference>
<evidence type="ECO:0000256" key="2">
    <source>
        <dbReference type="ARBA" id="ARBA00009849"/>
    </source>
</evidence>
<evidence type="ECO:0000256" key="4">
    <source>
        <dbReference type="ARBA" id="ARBA00022475"/>
    </source>
</evidence>
<dbReference type="GO" id="GO:0034707">
    <property type="term" value="C:chloride channel complex"/>
    <property type="evidence" value="ECO:0007669"/>
    <property type="project" value="UniProtKB-KW"/>
</dbReference>
<evidence type="ECO:0000256" key="3">
    <source>
        <dbReference type="ARBA" id="ARBA00022448"/>
    </source>
</evidence>
<protein>
    <recommendedName>
        <fullName evidence="16">Plasma membrane fusion protein PRM1</fullName>
    </recommendedName>
</protein>
<feature type="transmembrane region" description="Helical" evidence="13">
    <location>
        <begin position="277"/>
        <end position="301"/>
    </location>
</feature>
<keyword evidence="6 13" id="KW-1133">Transmembrane helix</keyword>
<dbReference type="Proteomes" id="UP001438707">
    <property type="component" value="Unassembled WGS sequence"/>
</dbReference>
<dbReference type="InterPro" id="IPR040283">
    <property type="entry name" value="DDB_G0292058-like"/>
</dbReference>
<keyword evidence="11" id="KW-0868">Chloride</keyword>
<gene>
    <name evidence="14" type="ORF">WJX74_005826</name>
</gene>
<reference evidence="14 15" key="1">
    <citation type="journal article" date="2024" name="Nat. Commun.">
        <title>Phylogenomics reveals the evolutionary origins of lichenization in chlorophyte algae.</title>
        <authorList>
            <person name="Puginier C."/>
            <person name="Libourel C."/>
            <person name="Otte J."/>
            <person name="Skaloud P."/>
            <person name="Haon M."/>
            <person name="Grisel S."/>
            <person name="Petersen M."/>
            <person name="Berrin J.G."/>
            <person name="Delaux P.M."/>
            <person name="Dal Grande F."/>
            <person name="Keller J."/>
        </authorList>
    </citation>
    <scope>NUCLEOTIDE SEQUENCE [LARGE SCALE GENOMIC DNA]</scope>
    <source>
        <strain evidence="14 15">SAG 2145</strain>
    </source>
</reference>